<reference evidence="5" key="1">
    <citation type="submission" date="2025-08" db="UniProtKB">
        <authorList>
            <consortium name="RefSeq"/>
        </authorList>
    </citation>
    <scope>IDENTIFICATION</scope>
</reference>
<dbReference type="InterPro" id="IPR036291">
    <property type="entry name" value="NAD(P)-bd_dom_sf"/>
</dbReference>
<keyword evidence="2" id="KW-0521">NADP</keyword>
<dbReference type="PANTHER" id="PTHR43963:SF4">
    <property type="entry name" value="CARBONYL REDUCTASE (NADPH)"/>
    <property type="match status" value="1"/>
</dbReference>
<dbReference type="InterPro" id="IPR002347">
    <property type="entry name" value="SDR_fam"/>
</dbReference>
<dbReference type="KEGG" id="pxu:106119339"/>
<evidence type="ECO:0000256" key="1">
    <source>
        <dbReference type="ARBA" id="ARBA00006484"/>
    </source>
</evidence>
<protein>
    <submittedName>
        <fullName evidence="5">Carbonyl reductase [NADPH] 3-like</fullName>
    </submittedName>
</protein>
<evidence type="ECO:0000256" key="3">
    <source>
        <dbReference type="ARBA" id="ARBA00023002"/>
    </source>
</evidence>
<keyword evidence="3" id="KW-0560">Oxidoreductase</keyword>
<dbReference type="GeneID" id="106119339"/>
<sequence>MIDKVAVVTGSNKGIGYIIVRDLCRRGVGIVYLTARDEKRGLDAVETLKKEGLNPIFHQLDVTDKESVKRFAEHLKEKHGGIDILINNAAIITADFEKTTYEDSLNVLNANYFSVLTIQEYIFPILKDNARVLNISSDAGHISNLENPYWIIRLTSDDLKLEDVNDFVNWFLDSVKNGTLKEDDFVETGILAYRISKIALSALTRVQQKQIGRGISINSLHPGFIKTNMTKNSGLLDLDDAGIAPVYFVLDADQSLKGKYLWFDKTEKEWTDHGLKIHSRMGIFMEHVKMNNKDY</sequence>
<proteinExistence type="inferred from homology"/>
<dbReference type="PRINTS" id="PR00081">
    <property type="entry name" value="GDHRDH"/>
</dbReference>
<evidence type="ECO:0000256" key="4">
    <source>
        <dbReference type="RuleBase" id="RU000363"/>
    </source>
</evidence>
<evidence type="ECO:0000313" key="5">
    <source>
        <dbReference type="RefSeq" id="XP_013169709.1"/>
    </source>
</evidence>
<name>A0AAJ6ZCI0_PAPXU</name>
<comment type="similarity">
    <text evidence="1 4">Belongs to the short-chain dehydrogenases/reductases (SDR) family.</text>
</comment>
<dbReference type="SUPFAM" id="SSF51735">
    <property type="entry name" value="NAD(P)-binding Rossmann-fold domains"/>
    <property type="match status" value="1"/>
</dbReference>
<dbReference type="Gene3D" id="3.40.50.720">
    <property type="entry name" value="NAD(P)-binding Rossmann-like Domain"/>
    <property type="match status" value="1"/>
</dbReference>
<dbReference type="PRINTS" id="PR00080">
    <property type="entry name" value="SDRFAMILY"/>
</dbReference>
<evidence type="ECO:0000256" key="2">
    <source>
        <dbReference type="ARBA" id="ARBA00022857"/>
    </source>
</evidence>
<organism evidence="5">
    <name type="scientific">Papilio xuthus</name>
    <name type="common">Asian swallowtail butterfly</name>
    <dbReference type="NCBI Taxonomy" id="66420"/>
    <lineage>
        <taxon>Eukaryota</taxon>
        <taxon>Metazoa</taxon>
        <taxon>Ecdysozoa</taxon>
        <taxon>Arthropoda</taxon>
        <taxon>Hexapoda</taxon>
        <taxon>Insecta</taxon>
        <taxon>Pterygota</taxon>
        <taxon>Neoptera</taxon>
        <taxon>Endopterygota</taxon>
        <taxon>Lepidoptera</taxon>
        <taxon>Glossata</taxon>
        <taxon>Ditrysia</taxon>
        <taxon>Papilionoidea</taxon>
        <taxon>Papilionidae</taxon>
        <taxon>Papilioninae</taxon>
        <taxon>Papilio</taxon>
    </lineage>
</organism>
<dbReference type="AlphaFoldDB" id="A0AAJ6ZCI0"/>
<dbReference type="Pfam" id="PF00106">
    <property type="entry name" value="adh_short"/>
    <property type="match status" value="1"/>
</dbReference>
<dbReference type="PANTHER" id="PTHR43963">
    <property type="entry name" value="CARBONYL REDUCTASE 1-RELATED"/>
    <property type="match status" value="1"/>
</dbReference>
<dbReference type="RefSeq" id="XP_013169709.1">
    <property type="nucleotide sequence ID" value="XM_013314255.1"/>
</dbReference>
<gene>
    <name evidence="5" type="primary">LOC106119339</name>
</gene>
<dbReference type="Proteomes" id="UP000694872">
    <property type="component" value="Unplaced"/>
</dbReference>
<accession>A0AAJ6ZCI0</accession>
<dbReference type="GO" id="GO:0004090">
    <property type="term" value="F:carbonyl reductase (NADPH) activity"/>
    <property type="evidence" value="ECO:0007669"/>
    <property type="project" value="TreeGrafter"/>
</dbReference>